<dbReference type="Proteomes" id="UP001530400">
    <property type="component" value="Unassembled WGS sequence"/>
</dbReference>
<dbReference type="EMBL" id="JALLPJ020000619">
    <property type="protein sequence ID" value="KAL3787241.1"/>
    <property type="molecule type" value="Genomic_DNA"/>
</dbReference>
<dbReference type="Pfam" id="PF22633">
    <property type="entry name" value="F5_F8_type_C_2"/>
    <property type="match status" value="1"/>
</dbReference>
<evidence type="ECO:0000313" key="1">
    <source>
        <dbReference type="EMBL" id="KAL3787241.1"/>
    </source>
</evidence>
<evidence type="ECO:0008006" key="3">
    <source>
        <dbReference type="Google" id="ProtNLM"/>
    </source>
</evidence>
<reference evidence="1 2" key="1">
    <citation type="submission" date="2024-10" db="EMBL/GenBank/DDBJ databases">
        <title>Updated reference genomes for cyclostephanoid diatoms.</title>
        <authorList>
            <person name="Roberts W.R."/>
            <person name="Alverson A.J."/>
        </authorList>
    </citation>
    <scope>NUCLEOTIDE SEQUENCE [LARGE SCALE GENOMIC DNA]</scope>
    <source>
        <strain evidence="1 2">AJA010-31</strain>
    </source>
</reference>
<comment type="caution">
    <text evidence="1">The sequence shown here is derived from an EMBL/GenBank/DDBJ whole genome shotgun (WGS) entry which is preliminary data.</text>
</comment>
<dbReference type="SUPFAM" id="SSF49785">
    <property type="entry name" value="Galactose-binding domain-like"/>
    <property type="match status" value="1"/>
</dbReference>
<dbReference type="AlphaFoldDB" id="A0ABD3PHN3"/>
<dbReference type="Gene3D" id="2.60.120.260">
    <property type="entry name" value="Galactose-binding domain-like"/>
    <property type="match status" value="1"/>
</dbReference>
<keyword evidence="2" id="KW-1185">Reference proteome</keyword>
<dbReference type="InterPro" id="IPR008979">
    <property type="entry name" value="Galactose-bd-like_sf"/>
</dbReference>
<dbReference type="PANTHER" id="PTHR45713">
    <property type="entry name" value="FTP DOMAIN-CONTAINING PROTEIN"/>
    <property type="match status" value="1"/>
</dbReference>
<organism evidence="1 2">
    <name type="scientific">Cyclotella atomus</name>
    <dbReference type="NCBI Taxonomy" id="382360"/>
    <lineage>
        <taxon>Eukaryota</taxon>
        <taxon>Sar</taxon>
        <taxon>Stramenopiles</taxon>
        <taxon>Ochrophyta</taxon>
        <taxon>Bacillariophyta</taxon>
        <taxon>Coscinodiscophyceae</taxon>
        <taxon>Thalassiosirophycidae</taxon>
        <taxon>Stephanodiscales</taxon>
        <taxon>Stephanodiscaceae</taxon>
        <taxon>Cyclotella</taxon>
    </lineage>
</organism>
<evidence type="ECO:0000313" key="2">
    <source>
        <dbReference type="Proteomes" id="UP001530400"/>
    </source>
</evidence>
<dbReference type="PANTHER" id="PTHR45713:SF6">
    <property type="entry name" value="F5_8 TYPE C DOMAIN-CONTAINING PROTEIN"/>
    <property type="match status" value="1"/>
</dbReference>
<dbReference type="InterPro" id="IPR051941">
    <property type="entry name" value="BG_Antigen-Binding_Lectin"/>
</dbReference>
<protein>
    <recommendedName>
        <fullName evidence="3">Fucolectin tachylectin-4 pentraxin-1 domain-containing protein</fullName>
    </recommendedName>
</protein>
<proteinExistence type="predicted"/>
<accession>A0ABD3PHN3</accession>
<sequence>MDGVDETGGGLLIGKANTADCFVALCLFGPAPWEEGHGRHGHRPALKLLALLSLGLNTDSVVGQLHVNRLAAEPTNRALTACYPNDVSKIRISSTTGTALQFHEIRALTAADIDVASGKPASQSSTYTNKSNYAASKAVDGVISTFSHTDPADTTPTWEVNLGGAFEITTVDVLNRYCGSTADSTGCLCKLSSATVSLMDSGGLSKGTYRFGNTCGVMNPVLDLGTSCSTSVSLSSHTRHLSLEE</sequence>
<gene>
    <name evidence="1" type="ORF">ACHAWO_000081</name>
</gene>
<name>A0ABD3PHN3_9STRA</name>